<evidence type="ECO:0000313" key="3">
    <source>
        <dbReference type="EMBL" id="TFK78228.1"/>
    </source>
</evidence>
<dbReference type="EMBL" id="ML212691">
    <property type="protein sequence ID" value="TFK78228.1"/>
    <property type="molecule type" value="Genomic_DNA"/>
</dbReference>
<gene>
    <name evidence="3" type="ORF">K466DRAFT_570966</name>
</gene>
<feature type="region of interest" description="Disordered" evidence="1">
    <location>
        <begin position="411"/>
        <end position="437"/>
    </location>
</feature>
<feature type="region of interest" description="Disordered" evidence="1">
    <location>
        <begin position="1"/>
        <end position="54"/>
    </location>
</feature>
<feature type="domain" description="DUF6532" evidence="2">
    <location>
        <begin position="451"/>
        <end position="509"/>
    </location>
</feature>
<dbReference type="Pfam" id="PF20149">
    <property type="entry name" value="DUF6532"/>
    <property type="match status" value="1"/>
</dbReference>
<proteinExistence type="predicted"/>
<dbReference type="InParanoid" id="A0A5C3NPH8"/>
<dbReference type="AlphaFoldDB" id="A0A5C3NPH8"/>
<feature type="region of interest" description="Disordered" evidence="1">
    <location>
        <begin position="105"/>
        <end position="232"/>
    </location>
</feature>
<sequence length="510" mass="55825">MPATSTDKTRMATRTGTGTTIKPSRKARDAAEAEAQLNEDVEAPPRKKSKKQRLNNENCALILSDPVSVAGESMEFQFTTLSDNRTSKRASRTINLTAKVDGIPRAKDLPAPAQVVAGQRHPATTPRPPKRMLTAEAAAHLLKMRSPFAPPREGAIDRSGVQQGGKAPQQSSADSQPRTPGPRSQQARATTARSNSSSSSRAATPRTATHHAQGQEPPSNAERSAMPPPLNNRVSQTAARVHENMAGPPPTQVSRQPSPSPPDDIVGAVCPHLHYLCIPYDVLINHHQLPRISKPYHALDDVDDEYSDPGVDYDDYLSEPRAHANALAFSSQPNTANPQVYAFDDEEQDEMDQDPDADLESSAEEEVRALQRFDDDHDNNDSAQLEPGHVDTQEIVRAPHQPLYITDVTDGSQASLDGDEDMPEAQHRAVPPGKKVGVRDYEPHAQEVLVRAITIYKTHIAAENAYPDKLQEKTWAKAAWNRAMRELDIKIKADSRAIELVSDCCSTVRI</sequence>
<dbReference type="STRING" id="1314778.A0A5C3NPH8"/>
<name>A0A5C3NPH8_9APHY</name>
<evidence type="ECO:0000256" key="1">
    <source>
        <dbReference type="SAM" id="MobiDB-lite"/>
    </source>
</evidence>
<protein>
    <recommendedName>
        <fullName evidence="2">DUF6532 domain-containing protein</fullName>
    </recommendedName>
</protein>
<evidence type="ECO:0000313" key="4">
    <source>
        <dbReference type="Proteomes" id="UP000308197"/>
    </source>
</evidence>
<dbReference type="Proteomes" id="UP000308197">
    <property type="component" value="Unassembled WGS sequence"/>
</dbReference>
<feature type="compositionally biased region" description="Polar residues" evidence="1">
    <location>
        <begin position="168"/>
        <end position="186"/>
    </location>
</feature>
<dbReference type="InterPro" id="IPR045341">
    <property type="entry name" value="DUF6532"/>
</dbReference>
<accession>A0A5C3NPH8</accession>
<reference evidence="3 4" key="1">
    <citation type="journal article" date="2019" name="Nat. Ecol. Evol.">
        <title>Megaphylogeny resolves global patterns of mushroom evolution.</title>
        <authorList>
            <person name="Varga T."/>
            <person name="Krizsan K."/>
            <person name="Foldi C."/>
            <person name="Dima B."/>
            <person name="Sanchez-Garcia M."/>
            <person name="Sanchez-Ramirez S."/>
            <person name="Szollosi G.J."/>
            <person name="Szarkandi J.G."/>
            <person name="Papp V."/>
            <person name="Albert L."/>
            <person name="Andreopoulos W."/>
            <person name="Angelini C."/>
            <person name="Antonin V."/>
            <person name="Barry K.W."/>
            <person name="Bougher N.L."/>
            <person name="Buchanan P."/>
            <person name="Buyck B."/>
            <person name="Bense V."/>
            <person name="Catcheside P."/>
            <person name="Chovatia M."/>
            <person name="Cooper J."/>
            <person name="Damon W."/>
            <person name="Desjardin D."/>
            <person name="Finy P."/>
            <person name="Geml J."/>
            <person name="Haridas S."/>
            <person name="Hughes K."/>
            <person name="Justo A."/>
            <person name="Karasinski D."/>
            <person name="Kautmanova I."/>
            <person name="Kiss B."/>
            <person name="Kocsube S."/>
            <person name="Kotiranta H."/>
            <person name="LaButti K.M."/>
            <person name="Lechner B.E."/>
            <person name="Liimatainen K."/>
            <person name="Lipzen A."/>
            <person name="Lukacs Z."/>
            <person name="Mihaltcheva S."/>
            <person name="Morgado L.N."/>
            <person name="Niskanen T."/>
            <person name="Noordeloos M.E."/>
            <person name="Ohm R.A."/>
            <person name="Ortiz-Santana B."/>
            <person name="Ovrebo C."/>
            <person name="Racz N."/>
            <person name="Riley R."/>
            <person name="Savchenko A."/>
            <person name="Shiryaev A."/>
            <person name="Soop K."/>
            <person name="Spirin V."/>
            <person name="Szebenyi C."/>
            <person name="Tomsovsky M."/>
            <person name="Tulloss R.E."/>
            <person name="Uehling J."/>
            <person name="Grigoriev I.V."/>
            <person name="Vagvolgyi C."/>
            <person name="Papp T."/>
            <person name="Martin F.M."/>
            <person name="Miettinen O."/>
            <person name="Hibbett D.S."/>
            <person name="Nagy L.G."/>
        </authorList>
    </citation>
    <scope>NUCLEOTIDE SEQUENCE [LARGE SCALE GENOMIC DNA]</scope>
    <source>
        <strain evidence="3 4">HHB13444</strain>
    </source>
</reference>
<feature type="compositionally biased region" description="Low complexity" evidence="1">
    <location>
        <begin position="187"/>
        <end position="207"/>
    </location>
</feature>
<keyword evidence="4" id="KW-1185">Reference proteome</keyword>
<evidence type="ECO:0000259" key="2">
    <source>
        <dbReference type="Pfam" id="PF20149"/>
    </source>
</evidence>
<feature type="compositionally biased region" description="Polar residues" evidence="1">
    <location>
        <begin position="210"/>
        <end position="222"/>
    </location>
</feature>
<organism evidence="3 4">
    <name type="scientific">Polyporus arcularius HHB13444</name>
    <dbReference type="NCBI Taxonomy" id="1314778"/>
    <lineage>
        <taxon>Eukaryota</taxon>
        <taxon>Fungi</taxon>
        <taxon>Dikarya</taxon>
        <taxon>Basidiomycota</taxon>
        <taxon>Agaricomycotina</taxon>
        <taxon>Agaricomycetes</taxon>
        <taxon>Polyporales</taxon>
        <taxon>Polyporaceae</taxon>
        <taxon>Polyporus</taxon>
    </lineage>
</organism>